<evidence type="ECO:0000313" key="2">
    <source>
        <dbReference type="Proteomes" id="UP001433508"/>
    </source>
</evidence>
<evidence type="ECO:0000313" key="1">
    <source>
        <dbReference type="EMBL" id="KAK9235852.1"/>
    </source>
</evidence>
<keyword evidence="2" id="KW-1185">Reference proteome</keyword>
<sequence length="779" mass="85929">MGDNCLLKYVLEGLNVCIASPSVIKLTEILQSRYRKQLIEQIRQDEDNYRQYLREIEEIGRGEWDSRLQDLETIANLGLDEDEGYTDTEKQVGEEEREKQDTHSEPKQIGAEQEVESAIAGDESANLEDLEMKDIIEDLPPEDLVAKPSGEASELEPREIDSQATIENTQETGTTKSLIPSTNPPSESFFSDSVAQESEPYILQAQNHDSTTVLPNDSTVSMVPDTTDEHPASPVDTGQVKGAAQDVSGPMLTEEEVRMDESSVSSIEPDTAVVNTQLPDAGTTEVEKGTDIDLEMVEASRPAIDKRERFPGTSQSLATNVQQSVGKPDTVDIEEADRDDTERTISPDATEMSEGAASRAPSVEPLKANEDVDLAVDNFTLAAKEKLGHPDLESERDSGTVPVQTAGDGFADNVTGVPEASSVDAITEPAAVQRETAEAADETLEHGDLEATESPVEAVPEAYSNKTYENLDEEVEEEPLQVTREVEQPAQEPEPDVGHEPSREAQAEPIRKGPGRPRKRGLRKVETDTGAGDHEENEAELESEKPDQPEGEMPDKIVEGDKVDQVEEMTVVKGEEPTEQEPILDEEEVEEHGEGEEDEEGEGVEEETAPRTLRGQRKRRYSTANVDSSPQFPEAKSSPAAPAAGATPRPTNRKFQALVAPLLANISSNRSASFFTNPVNENDAPNYHNLIYEPTDLRTIKSMVKEGRIQNSSELEREIMKMFANAVMYNRWDSDIGEWSREMQKETETLIAVFRGAERRGQNGNNNVTPIPELKRRKK</sequence>
<accession>A0ACC3SYH9</accession>
<dbReference type="EMBL" id="MU971402">
    <property type="protein sequence ID" value="KAK9235852.1"/>
    <property type="molecule type" value="Genomic_DNA"/>
</dbReference>
<organism evidence="1 2">
    <name type="scientific">Lipomyces kononenkoae</name>
    <name type="common">Yeast</name>
    <dbReference type="NCBI Taxonomy" id="34357"/>
    <lineage>
        <taxon>Eukaryota</taxon>
        <taxon>Fungi</taxon>
        <taxon>Dikarya</taxon>
        <taxon>Ascomycota</taxon>
        <taxon>Saccharomycotina</taxon>
        <taxon>Lipomycetes</taxon>
        <taxon>Lipomycetales</taxon>
        <taxon>Lipomycetaceae</taxon>
        <taxon>Lipomyces</taxon>
    </lineage>
</organism>
<name>A0ACC3SYH9_LIPKO</name>
<dbReference type="Proteomes" id="UP001433508">
    <property type="component" value="Unassembled WGS sequence"/>
</dbReference>
<proteinExistence type="predicted"/>
<comment type="caution">
    <text evidence="1">The sequence shown here is derived from an EMBL/GenBank/DDBJ whole genome shotgun (WGS) entry which is preliminary data.</text>
</comment>
<protein>
    <submittedName>
        <fullName evidence="1">Uncharacterized protein</fullName>
    </submittedName>
</protein>
<gene>
    <name evidence="1" type="ORF">V1525DRAFT_408673</name>
</gene>
<reference evidence="2" key="1">
    <citation type="journal article" date="2024" name="Front. Bioeng. Biotechnol.">
        <title>Genome-scale model development and genomic sequencing of the oleaginous clade Lipomyces.</title>
        <authorList>
            <person name="Czajka J.J."/>
            <person name="Han Y."/>
            <person name="Kim J."/>
            <person name="Mondo S.J."/>
            <person name="Hofstad B.A."/>
            <person name="Robles A."/>
            <person name="Haridas S."/>
            <person name="Riley R."/>
            <person name="LaButti K."/>
            <person name="Pangilinan J."/>
            <person name="Andreopoulos W."/>
            <person name="Lipzen A."/>
            <person name="Yan J."/>
            <person name="Wang M."/>
            <person name="Ng V."/>
            <person name="Grigoriev I.V."/>
            <person name="Spatafora J.W."/>
            <person name="Magnuson J.K."/>
            <person name="Baker S.E."/>
            <person name="Pomraning K.R."/>
        </authorList>
    </citation>
    <scope>NUCLEOTIDE SEQUENCE [LARGE SCALE GENOMIC DNA]</scope>
    <source>
        <strain evidence="2">CBS 7786</strain>
    </source>
</reference>